<proteinExistence type="predicted"/>
<keyword evidence="1" id="KW-0812">Transmembrane</keyword>
<feature type="transmembrane region" description="Helical" evidence="1">
    <location>
        <begin position="39"/>
        <end position="61"/>
    </location>
</feature>
<evidence type="ECO:0000256" key="1">
    <source>
        <dbReference type="SAM" id="Phobius"/>
    </source>
</evidence>
<evidence type="ECO:0000313" key="3">
    <source>
        <dbReference type="Proteomes" id="UP000284177"/>
    </source>
</evidence>
<evidence type="ECO:0000313" key="2">
    <source>
        <dbReference type="EMBL" id="RKD32316.1"/>
    </source>
</evidence>
<dbReference type="PANTHER" id="PTHR36007">
    <property type="entry name" value="TRANSPORT PROTEIN-RELATED"/>
    <property type="match status" value="1"/>
</dbReference>
<dbReference type="PANTHER" id="PTHR36007:SF2">
    <property type="entry name" value="TRANSPORT PROTEIN-RELATED"/>
    <property type="match status" value="1"/>
</dbReference>
<dbReference type="Proteomes" id="UP000284177">
    <property type="component" value="Unassembled WGS sequence"/>
</dbReference>
<dbReference type="EMBL" id="MCIB01000012">
    <property type="protein sequence ID" value="RKD32316.1"/>
    <property type="molecule type" value="Genomic_DNA"/>
</dbReference>
<feature type="transmembrane region" description="Helical" evidence="1">
    <location>
        <begin position="129"/>
        <end position="150"/>
    </location>
</feature>
<accession>A0A419T4G3</accession>
<comment type="caution">
    <text evidence="2">The sequence shown here is derived from an EMBL/GenBank/DDBJ whole genome shotgun (WGS) entry which is preliminary data.</text>
</comment>
<dbReference type="AlphaFoldDB" id="A0A419T4G3"/>
<keyword evidence="1" id="KW-0472">Membrane</keyword>
<keyword evidence="1" id="KW-1133">Transmembrane helix</keyword>
<gene>
    <name evidence="2" type="ORF">BET03_03130</name>
</gene>
<sequence length="156" mass="16953">MGDILEVIKKEIIVVAIAAAPVAELRGAIPLGISLGFSPVYSTFLSIIGNILPIPILLKLLRPIFDYFGDKKYIGPLLTWVKNRTIKKSKKVQQYSILGLYLLVAIPLPSTGAWTGCIAATLFNIDFKQAFPTIVAGVITAGIIVFTLSYQVTTLF</sequence>
<dbReference type="Pfam" id="PF06695">
    <property type="entry name" value="Sm_multidrug_ex"/>
    <property type="match status" value="1"/>
</dbReference>
<feature type="transmembrane region" description="Helical" evidence="1">
    <location>
        <begin position="97"/>
        <end position="123"/>
    </location>
</feature>
<dbReference type="OrthoDB" id="360192at2"/>
<organism evidence="2 3">
    <name type="scientific">Thermohalobacter berrensis</name>
    <dbReference type="NCBI Taxonomy" id="99594"/>
    <lineage>
        <taxon>Bacteria</taxon>
        <taxon>Bacillati</taxon>
        <taxon>Bacillota</taxon>
        <taxon>Tissierellia</taxon>
        <taxon>Tissierellales</taxon>
        <taxon>Thermohalobacteraceae</taxon>
        <taxon>Thermohalobacter</taxon>
    </lineage>
</organism>
<keyword evidence="3" id="KW-1185">Reference proteome</keyword>
<protein>
    <submittedName>
        <fullName evidence="2">Ligand-binding protein SH3</fullName>
    </submittedName>
</protein>
<name>A0A419T4G3_9FIRM</name>
<reference evidence="2 3" key="1">
    <citation type="submission" date="2016-08" db="EMBL/GenBank/DDBJ databases">
        <title>Novel Firmicutes and Novel Genomes.</title>
        <authorList>
            <person name="Poppleton D.I."/>
            <person name="Gribaldo S."/>
        </authorList>
    </citation>
    <scope>NUCLEOTIDE SEQUENCE [LARGE SCALE GENOMIC DNA]</scope>
    <source>
        <strain evidence="2 3">CTT3</strain>
    </source>
</reference>
<dbReference type="RefSeq" id="WP_120168762.1">
    <property type="nucleotide sequence ID" value="NZ_MCIB01000012.1"/>
</dbReference>
<feature type="transmembrane region" description="Helical" evidence="1">
    <location>
        <begin position="12"/>
        <end position="33"/>
    </location>
</feature>
<dbReference type="InterPro" id="IPR009577">
    <property type="entry name" value="Sm_multidrug_ex"/>
</dbReference>